<accession>A0A5N6M8A3</accession>
<organism evidence="2 3">
    <name type="scientific">Mikania micrantha</name>
    <name type="common">bitter vine</name>
    <dbReference type="NCBI Taxonomy" id="192012"/>
    <lineage>
        <taxon>Eukaryota</taxon>
        <taxon>Viridiplantae</taxon>
        <taxon>Streptophyta</taxon>
        <taxon>Embryophyta</taxon>
        <taxon>Tracheophyta</taxon>
        <taxon>Spermatophyta</taxon>
        <taxon>Magnoliopsida</taxon>
        <taxon>eudicotyledons</taxon>
        <taxon>Gunneridae</taxon>
        <taxon>Pentapetalae</taxon>
        <taxon>asterids</taxon>
        <taxon>campanulids</taxon>
        <taxon>Asterales</taxon>
        <taxon>Asteraceae</taxon>
        <taxon>Asteroideae</taxon>
        <taxon>Heliantheae alliance</taxon>
        <taxon>Eupatorieae</taxon>
        <taxon>Mikania</taxon>
    </lineage>
</organism>
<name>A0A5N6M8A3_9ASTR</name>
<evidence type="ECO:0000313" key="3">
    <source>
        <dbReference type="Proteomes" id="UP000326396"/>
    </source>
</evidence>
<dbReference type="AlphaFoldDB" id="A0A5N6M8A3"/>
<proteinExistence type="predicted"/>
<sequence length="138" mass="15830">MDPESVLVKEGGVAQHVEGWRGMHFKWSSMWYNELAEQHWDNITHEMNKAKSASNGDDTHVDEVKVPERSLGHRCSHIRVLAKQSKMSPQTYLPTCMHQQMNFNNNWPKQILLGGTTTHQRNDATTNQQAHVDAKSRP</sequence>
<comment type="caution">
    <text evidence="2">The sequence shown here is derived from an EMBL/GenBank/DDBJ whole genome shotgun (WGS) entry which is preliminary data.</text>
</comment>
<dbReference type="EMBL" id="SZYD01000016">
    <property type="protein sequence ID" value="KAD3336677.1"/>
    <property type="molecule type" value="Genomic_DNA"/>
</dbReference>
<dbReference type="OrthoDB" id="1741773at2759"/>
<gene>
    <name evidence="2" type="ORF">E3N88_32196</name>
</gene>
<keyword evidence="3" id="KW-1185">Reference proteome</keyword>
<evidence type="ECO:0000256" key="1">
    <source>
        <dbReference type="SAM" id="MobiDB-lite"/>
    </source>
</evidence>
<feature type="region of interest" description="Disordered" evidence="1">
    <location>
        <begin position="117"/>
        <end position="138"/>
    </location>
</feature>
<evidence type="ECO:0000313" key="2">
    <source>
        <dbReference type="EMBL" id="KAD3336677.1"/>
    </source>
</evidence>
<reference evidence="2 3" key="1">
    <citation type="submission" date="2019-05" db="EMBL/GenBank/DDBJ databases">
        <title>Mikania micrantha, genome provides insights into the molecular mechanism of rapid growth.</title>
        <authorList>
            <person name="Liu B."/>
        </authorList>
    </citation>
    <scope>NUCLEOTIDE SEQUENCE [LARGE SCALE GENOMIC DNA]</scope>
    <source>
        <strain evidence="2">NLD-2019</strain>
        <tissue evidence="2">Leaf</tissue>
    </source>
</reference>
<protein>
    <submittedName>
        <fullName evidence="2">Uncharacterized protein</fullName>
    </submittedName>
</protein>
<dbReference type="Proteomes" id="UP000326396">
    <property type="component" value="Linkage Group LG6"/>
</dbReference>
<feature type="compositionally biased region" description="Polar residues" evidence="1">
    <location>
        <begin position="117"/>
        <end position="130"/>
    </location>
</feature>